<dbReference type="STRING" id="428993.SAMN06296058_1723"/>
<dbReference type="EMBL" id="FUZV01000001">
    <property type="protein sequence ID" value="SKC63276.1"/>
    <property type="molecule type" value="Genomic_DNA"/>
</dbReference>
<reference evidence="3 4" key="1">
    <citation type="submission" date="2017-02" db="EMBL/GenBank/DDBJ databases">
        <authorList>
            <person name="Peterson S.W."/>
        </authorList>
    </citation>
    <scope>NUCLEOTIDE SEQUENCE [LARGE SCALE GENOMIC DNA]</scope>
    <source>
        <strain evidence="3 4">P15</strain>
    </source>
</reference>
<feature type="signal peptide" evidence="2">
    <location>
        <begin position="1"/>
        <end position="22"/>
    </location>
</feature>
<keyword evidence="2" id="KW-0732">Signal</keyword>
<feature type="compositionally biased region" description="Low complexity" evidence="1">
    <location>
        <begin position="93"/>
        <end position="103"/>
    </location>
</feature>
<evidence type="ECO:0000313" key="3">
    <source>
        <dbReference type="EMBL" id="SKC63276.1"/>
    </source>
</evidence>
<feature type="chain" id="PRO_5012594784" evidence="2">
    <location>
        <begin position="23"/>
        <end position="154"/>
    </location>
</feature>
<evidence type="ECO:0000256" key="2">
    <source>
        <dbReference type="SAM" id="SignalP"/>
    </source>
</evidence>
<feature type="compositionally biased region" description="Low complexity" evidence="1">
    <location>
        <begin position="64"/>
        <end position="76"/>
    </location>
</feature>
<sequence>MNLKHQPLWLLAGIAVCITAQASPQQTQAAPAPTAVENSDAAMKVAIDPKTGKLRAPTDDEARALSQAAQPAANARSLRRAEPLGAGKRGFVAPATAGEATAAQRKLASGGTMQQVPESFMTNVAIQRDAQGRMVLQHVDGETLPQAAKEGDHE</sequence>
<accession>A0A1T5KHM5</accession>
<protein>
    <submittedName>
        <fullName evidence="3">Uncharacterized protein</fullName>
    </submittedName>
</protein>
<evidence type="ECO:0000256" key="1">
    <source>
        <dbReference type="SAM" id="MobiDB-lite"/>
    </source>
</evidence>
<evidence type="ECO:0000313" key="4">
    <source>
        <dbReference type="Proteomes" id="UP000190341"/>
    </source>
</evidence>
<feature type="region of interest" description="Disordered" evidence="1">
    <location>
        <begin position="48"/>
        <end position="112"/>
    </location>
</feature>
<dbReference type="RefSeq" id="WP_139381467.1">
    <property type="nucleotide sequence ID" value="NZ_BMCL01000002.1"/>
</dbReference>
<keyword evidence="4" id="KW-1185">Reference proteome</keyword>
<organism evidence="3 4">
    <name type="scientific">Pseudoxanthomonas indica</name>
    <dbReference type="NCBI Taxonomy" id="428993"/>
    <lineage>
        <taxon>Bacteria</taxon>
        <taxon>Pseudomonadati</taxon>
        <taxon>Pseudomonadota</taxon>
        <taxon>Gammaproteobacteria</taxon>
        <taxon>Lysobacterales</taxon>
        <taxon>Lysobacteraceae</taxon>
        <taxon>Pseudoxanthomonas</taxon>
    </lineage>
</organism>
<dbReference type="NCBIfam" id="NF047450">
    <property type="entry name" value="post-PEP-CTERM_1"/>
    <property type="match status" value="1"/>
</dbReference>
<dbReference type="Proteomes" id="UP000190341">
    <property type="component" value="Unassembled WGS sequence"/>
</dbReference>
<gene>
    <name evidence="3" type="ORF">SAMN06296058_1723</name>
</gene>
<proteinExistence type="predicted"/>
<name>A0A1T5KHM5_9GAMM</name>
<dbReference type="AlphaFoldDB" id="A0A1T5KHM5"/>